<dbReference type="PANTHER" id="PTHR37423">
    <property type="entry name" value="SOLUBLE LYTIC MUREIN TRANSGLYCOSYLASE-RELATED"/>
    <property type="match status" value="1"/>
</dbReference>
<dbReference type="Proteomes" id="UP000190989">
    <property type="component" value="Unassembled WGS sequence"/>
</dbReference>
<evidence type="ECO:0000313" key="6">
    <source>
        <dbReference type="Proteomes" id="UP000190989"/>
    </source>
</evidence>
<evidence type="ECO:0000256" key="1">
    <source>
        <dbReference type="ARBA" id="ARBA00007734"/>
    </source>
</evidence>
<dbReference type="InterPro" id="IPR023346">
    <property type="entry name" value="Lysozyme-like_dom_sf"/>
</dbReference>
<feature type="region of interest" description="Disordered" evidence="3">
    <location>
        <begin position="354"/>
        <end position="375"/>
    </location>
</feature>
<organism evidence="5 6">
    <name type="scientific">Novosphingobium mathurense</name>
    <dbReference type="NCBI Taxonomy" id="428990"/>
    <lineage>
        <taxon>Bacteria</taxon>
        <taxon>Pseudomonadati</taxon>
        <taxon>Pseudomonadota</taxon>
        <taxon>Alphaproteobacteria</taxon>
        <taxon>Sphingomonadales</taxon>
        <taxon>Sphingomonadaceae</taxon>
        <taxon>Novosphingobium</taxon>
    </lineage>
</organism>
<comment type="similarity">
    <text evidence="2">Belongs to the virb1 family.</text>
</comment>
<proteinExistence type="inferred from homology"/>
<sequence length="517" mass="54722">MAGINWGLGIMPDVGMNAFNAFKAGQEEGRQRRADNALAAYANSPNDQTLAQVTQNDPRLGIQLRQQQAQQQRQTHLDEIAADKQKTEAALARIEAIGQAALMADNPEKWDSSIDMLSQAYPDLAQYKGQFSPQMREAAIASAGEAKAFLERSSGYTLAPGSRRYDQNNNLVAQAPFAPHYGTVSEGQTAYVTTDPTAAPGDIFQKMIGAESNGQQFAPDGQPLTSPAGAIGIAQVMPGTAPEAAQLAGLPFDENRYRTDPQYNAALGKAYFEKQLSDFGDPAKAVAAYNAGPGAVQKAVSQGGENWLQRLPAETQNYVGKVLGPNTSVVAQGAPKPDKKWRTLSPDEITQRGLPEGVWQEGPDGELKPVKGAGGKAKDGAYSQSALDAFDRAIGTANRLLDHPGLSASVGAKGLTGGLLGGWVVPGTDAADFNAELDAMKAQVFLPMVQSMKGMGALSNAEGEKLTAAIGALNPKMSESAFKASLKRIIGDLRTYKERGMKQAPSQTTGKPTVSNW</sequence>
<evidence type="ECO:0000313" key="5">
    <source>
        <dbReference type="EMBL" id="SLK03721.1"/>
    </source>
</evidence>
<dbReference type="SUPFAM" id="SSF53955">
    <property type="entry name" value="Lysozyme-like"/>
    <property type="match status" value="1"/>
</dbReference>
<dbReference type="EMBL" id="FVZE01000004">
    <property type="protein sequence ID" value="SLK03721.1"/>
    <property type="molecule type" value="Genomic_DNA"/>
</dbReference>
<dbReference type="InterPro" id="IPR008258">
    <property type="entry name" value="Transglycosylase_SLT_dom_1"/>
</dbReference>
<gene>
    <name evidence="5" type="ORF">SAMN06295987_104286</name>
</gene>
<dbReference type="Gene3D" id="1.10.530.10">
    <property type="match status" value="1"/>
</dbReference>
<reference evidence="6" key="1">
    <citation type="submission" date="2017-02" db="EMBL/GenBank/DDBJ databases">
        <authorList>
            <person name="Varghese N."/>
            <person name="Submissions S."/>
        </authorList>
    </citation>
    <scope>NUCLEOTIDE SEQUENCE [LARGE SCALE GENOMIC DNA]</scope>
    <source>
        <strain evidence="6">SM117</strain>
    </source>
</reference>
<feature type="compositionally biased region" description="Polar residues" evidence="3">
    <location>
        <begin position="504"/>
        <end position="517"/>
    </location>
</feature>
<evidence type="ECO:0000256" key="2">
    <source>
        <dbReference type="ARBA" id="ARBA00009387"/>
    </source>
</evidence>
<keyword evidence="6" id="KW-1185">Reference proteome</keyword>
<feature type="domain" description="Transglycosylase SLT" evidence="4">
    <location>
        <begin position="208"/>
        <end position="304"/>
    </location>
</feature>
<dbReference type="AlphaFoldDB" id="A0A1U6I6T0"/>
<protein>
    <submittedName>
        <fullName evidence="5">Soluble lytic murein transglycosylase</fullName>
    </submittedName>
</protein>
<accession>A0A1U6I6T0</accession>
<feature type="region of interest" description="Disordered" evidence="3">
    <location>
        <begin position="498"/>
        <end position="517"/>
    </location>
</feature>
<dbReference type="Pfam" id="PF01464">
    <property type="entry name" value="SLT"/>
    <property type="match status" value="1"/>
</dbReference>
<dbReference type="PANTHER" id="PTHR37423:SF2">
    <property type="entry name" value="MEMBRANE-BOUND LYTIC MUREIN TRANSGLYCOSYLASE C"/>
    <property type="match status" value="1"/>
</dbReference>
<comment type="similarity">
    <text evidence="1">Belongs to the transglycosylase Slt family.</text>
</comment>
<dbReference type="STRING" id="428990.SAMN06295987_104286"/>
<dbReference type="RefSeq" id="WP_079730932.1">
    <property type="nucleotide sequence ID" value="NZ_FVZE01000004.1"/>
</dbReference>
<evidence type="ECO:0000259" key="4">
    <source>
        <dbReference type="Pfam" id="PF01464"/>
    </source>
</evidence>
<evidence type="ECO:0000256" key="3">
    <source>
        <dbReference type="SAM" id="MobiDB-lite"/>
    </source>
</evidence>
<name>A0A1U6I6T0_9SPHN</name>